<keyword evidence="3" id="KW-1185">Reference proteome</keyword>
<gene>
    <name evidence="2" type="primary">dnaX_1</name>
    <name evidence="2" type="ORF">Pla175_21730</name>
</gene>
<dbReference type="GO" id="GO:0003887">
    <property type="term" value="F:DNA-directed DNA polymerase activity"/>
    <property type="evidence" value="ECO:0007669"/>
    <property type="project" value="UniProtKB-EC"/>
</dbReference>
<evidence type="ECO:0000313" key="3">
    <source>
        <dbReference type="Proteomes" id="UP000317429"/>
    </source>
</evidence>
<dbReference type="RefSeq" id="WP_145284118.1">
    <property type="nucleotide sequence ID" value="NZ_CP036291.1"/>
</dbReference>
<dbReference type="InterPro" id="IPR027417">
    <property type="entry name" value="P-loop_NTPase"/>
</dbReference>
<dbReference type="InterPro" id="IPR050238">
    <property type="entry name" value="DNA_Rep/Repair_Clamp_Loader"/>
</dbReference>
<dbReference type="EC" id="2.7.7.7" evidence="2"/>
<protein>
    <submittedName>
        <fullName evidence="2">DNA polymerase III subunit tau</fullName>
        <ecNumber evidence="2">2.7.7.7</ecNumber>
    </submittedName>
</protein>
<keyword evidence="2" id="KW-0808">Transferase</keyword>
<feature type="compositionally biased region" description="Low complexity" evidence="1">
    <location>
        <begin position="236"/>
        <end position="249"/>
    </location>
</feature>
<organism evidence="2 3">
    <name type="scientific">Pirellulimonas nuda</name>
    <dbReference type="NCBI Taxonomy" id="2528009"/>
    <lineage>
        <taxon>Bacteria</taxon>
        <taxon>Pseudomonadati</taxon>
        <taxon>Planctomycetota</taxon>
        <taxon>Planctomycetia</taxon>
        <taxon>Pirellulales</taxon>
        <taxon>Lacipirellulaceae</taxon>
        <taxon>Pirellulimonas</taxon>
    </lineage>
</organism>
<dbReference type="GO" id="GO:0006261">
    <property type="term" value="P:DNA-templated DNA replication"/>
    <property type="evidence" value="ECO:0007669"/>
    <property type="project" value="TreeGrafter"/>
</dbReference>
<accession>A0A518DBE2</accession>
<keyword evidence="2" id="KW-0548">Nucleotidyltransferase</keyword>
<dbReference type="Proteomes" id="UP000317429">
    <property type="component" value="Chromosome"/>
</dbReference>
<dbReference type="KEGG" id="pnd:Pla175_21730"/>
<dbReference type="Pfam" id="PF13177">
    <property type="entry name" value="DNA_pol3_delta2"/>
    <property type="match status" value="1"/>
</dbReference>
<name>A0A518DBE2_9BACT</name>
<dbReference type="SUPFAM" id="SSF52540">
    <property type="entry name" value="P-loop containing nucleoside triphosphate hydrolases"/>
    <property type="match status" value="1"/>
</dbReference>
<dbReference type="PANTHER" id="PTHR11669">
    <property type="entry name" value="REPLICATION FACTOR C / DNA POLYMERASE III GAMMA-TAU SUBUNIT"/>
    <property type="match status" value="1"/>
</dbReference>
<dbReference type="EMBL" id="CP036291">
    <property type="protein sequence ID" value="QDU88790.1"/>
    <property type="molecule type" value="Genomic_DNA"/>
</dbReference>
<dbReference type="PANTHER" id="PTHR11669:SF8">
    <property type="entry name" value="DNA POLYMERASE III SUBUNIT DELTA"/>
    <property type="match status" value="1"/>
</dbReference>
<evidence type="ECO:0000256" key="1">
    <source>
        <dbReference type="SAM" id="MobiDB-lite"/>
    </source>
</evidence>
<sequence length="328" mass="35521">MDENPSRLDPIVERFRRTLERGRLATTYLFIGPVGAGKLWFANLLAGRLLCQQADHQAVAACGVCQSCLLLAAGSHPDLLHVAKPADKSSLPIALLIGEKERRGREGLCHDLGLRPAISTRRVAVIEDADAMKEESANCLLKTLEEPPPRSVLLLIAENEARVLPTIRSRSQVVRFPDPASADEPAAANESPQVEEVLNAVRSGLGREPLDPVLLGRALEPLMRAGGSKADDTSSDADAPTTQSAAQASAKKKRASGRDLLRVAVDEVIRLQHAELMRLAARNEHRTPAGDAIYRRLERSMVAAEEVERNANPGTLLQAYLQDLAELA</sequence>
<proteinExistence type="predicted"/>
<feature type="region of interest" description="Disordered" evidence="1">
    <location>
        <begin position="225"/>
        <end position="253"/>
    </location>
</feature>
<dbReference type="OrthoDB" id="9810148at2"/>
<dbReference type="Gene3D" id="3.40.50.300">
    <property type="entry name" value="P-loop containing nucleotide triphosphate hydrolases"/>
    <property type="match status" value="1"/>
</dbReference>
<evidence type="ECO:0000313" key="2">
    <source>
        <dbReference type="EMBL" id="QDU88790.1"/>
    </source>
</evidence>
<dbReference type="AlphaFoldDB" id="A0A518DBE2"/>
<reference evidence="2 3" key="1">
    <citation type="submission" date="2019-02" db="EMBL/GenBank/DDBJ databases">
        <title>Deep-cultivation of Planctomycetes and their phenomic and genomic characterization uncovers novel biology.</title>
        <authorList>
            <person name="Wiegand S."/>
            <person name="Jogler M."/>
            <person name="Boedeker C."/>
            <person name="Pinto D."/>
            <person name="Vollmers J."/>
            <person name="Rivas-Marin E."/>
            <person name="Kohn T."/>
            <person name="Peeters S.H."/>
            <person name="Heuer A."/>
            <person name="Rast P."/>
            <person name="Oberbeckmann S."/>
            <person name="Bunk B."/>
            <person name="Jeske O."/>
            <person name="Meyerdierks A."/>
            <person name="Storesund J.E."/>
            <person name="Kallscheuer N."/>
            <person name="Luecker S."/>
            <person name="Lage O.M."/>
            <person name="Pohl T."/>
            <person name="Merkel B.J."/>
            <person name="Hornburger P."/>
            <person name="Mueller R.-W."/>
            <person name="Bruemmer F."/>
            <person name="Labrenz M."/>
            <person name="Spormann A.M."/>
            <person name="Op den Camp H."/>
            <person name="Overmann J."/>
            <person name="Amann R."/>
            <person name="Jetten M.S.M."/>
            <person name="Mascher T."/>
            <person name="Medema M.H."/>
            <person name="Devos D.P."/>
            <person name="Kaster A.-K."/>
            <person name="Ovreas L."/>
            <person name="Rohde M."/>
            <person name="Galperin M.Y."/>
            <person name="Jogler C."/>
        </authorList>
    </citation>
    <scope>NUCLEOTIDE SEQUENCE [LARGE SCALE GENOMIC DNA]</scope>
    <source>
        <strain evidence="2 3">Pla175</strain>
    </source>
</reference>